<evidence type="ECO:0000313" key="6">
    <source>
        <dbReference type="EMBL" id="GBE61235.1"/>
    </source>
</evidence>
<dbReference type="Proteomes" id="UP000236319">
    <property type="component" value="Unassembled WGS sequence"/>
</dbReference>
<dbReference type="Gene3D" id="1.10.10.1440">
    <property type="entry name" value="PHAX RNA-binding domain"/>
    <property type="match status" value="1"/>
</dbReference>
<proteinExistence type="predicted"/>
<evidence type="ECO:0000256" key="3">
    <source>
        <dbReference type="PROSITE-ProRule" id="PRU00023"/>
    </source>
</evidence>
<dbReference type="RefSeq" id="XP_028867478.1">
    <property type="nucleotide sequence ID" value="XM_029011645.1"/>
</dbReference>
<feature type="repeat" description="ANK" evidence="3">
    <location>
        <begin position="555"/>
        <end position="583"/>
    </location>
</feature>
<feature type="region of interest" description="Disordered" evidence="4">
    <location>
        <begin position="1"/>
        <end position="65"/>
    </location>
</feature>
<evidence type="ECO:0000256" key="4">
    <source>
        <dbReference type="SAM" id="MobiDB-lite"/>
    </source>
</evidence>
<dbReference type="OrthoDB" id="285735at2759"/>
<dbReference type="PANTHER" id="PTHR24171">
    <property type="entry name" value="ANKYRIN REPEAT DOMAIN-CONTAINING PROTEIN 39-RELATED"/>
    <property type="match status" value="1"/>
</dbReference>
<evidence type="ECO:0000256" key="1">
    <source>
        <dbReference type="ARBA" id="ARBA00022737"/>
    </source>
</evidence>
<keyword evidence="2 3" id="KW-0040">ANK repeat</keyword>
<feature type="region of interest" description="Disordered" evidence="4">
    <location>
        <begin position="405"/>
        <end position="440"/>
    </location>
</feature>
<dbReference type="Gene3D" id="1.25.40.20">
    <property type="entry name" value="Ankyrin repeat-containing domain"/>
    <property type="match status" value="2"/>
</dbReference>
<feature type="repeat" description="ANK" evidence="3">
    <location>
        <begin position="617"/>
        <end position="649"/>
    </location>
</feature>
<feature type="repeat" description="ANK" evidence="3">
    <location>
        <begin position="475"/>
        <end position="507"/>
    </location>
</feature>
<dbReference type="PROSITE" id="PS50088">
    <property type="entry name" value="ANK_REPEAT"/>
    <property type="match status" value="5"/>
</dbReference>
<dbReference type="VEuPathDB" id="PiroplasmaDB:BOVATA_027280"/>
<dbReference type="AlphaFoldDB" id="A0A2H6KE18"/>
<feature type="compositionally biased region" description="Polar residues" evidence="4">
    <location>
        <begin position="410"/>
        <end position="426"/>
    </location>
</feature>
<keyword evidence="1" id="KW-0677">Repeat</keyword>
<dbReference type="InterPro" id="IPR019385">
    <property type="entry name" value="PHAX_RNA-binding_domain"/>
</dbReference>
<comment type="caution">
    <text evidence="6">The sequence shown here is derived from an EMBL/GenBank/DDBJ whole genome shotgun (WGS) entry which is preliminary data.</text>
</comment>
<dbReference type="PROSITE" id="PS50297">
    <property type="entry name" value="ANK_REP_REGION"/>
    <property type="match status" value="4"/>
</dbReference>
<dbReference type="GeneID" id="39875005"/>
<dbReference type="InterPro" id="IPR002110">
    <property type="entry name" value="Ankyrin_rpt"/>
</dbReference>
<reference evidence="6 7" key="1">
    <citation type="journal article" date="2017" name="BMC Genomics">
        <title>Whole-genome assembly of Babesia ovata and comparative genomics between closely related pathogens.</title>
        <authorList>
            <person name="Yamagishi J."/>
            <person name="Asada M."/>
            <person name="Hakimi H."/>
            <person name="Tanaka T.Q."/>
            <person name="Sugimoto C."/>
            <person name="Kawazu S."/>
        </authorList>
    </citation>
    <scope>NUCLEOTIDE SEQUENCE [LARGE SCALE GENOMIC DNA]</scope>
    <source>
        <strain evidence="6 7">Miyake</strain>
    </source>
</reference>
<feature type="repeat" description="ANK" evidence="3">
    <location>
        <begin position="508"/>
        <end position="540"/>
    </location>
</feature>
<evidence type="ECO:0000256" key="2">
    <source>
        <dbReference type="ARBA" id="ARBA00023043"/>
    </source>
</evidence>
<name>A0A2H6KE18_9APIC</name>
<feature type="region of interest" description="Disordered" evidence="4">
    <location>
        <begin position="153"/>
        <end position="327"/>
    </location>
</feature>
<keyword evidence="7" id="KW-1185">Reference proteome</keyword>
<gene>
    <name evidence="6" type="ORF">BOVATA_027280</name>
</gene>
<feature type="domain" description="Phosphorylated adapter RNA export protein RNA-binding" evidence="5">
    <location>
        <begin position="689"/>
        <end position="773"/>
    </location>
</feature>
<feature type="compositionally biased region" description="Polar residues" evidence="4">
    <location>
        <begin position="1"/>
        <end position="11"/>
    </location>
</feature>
<dbReference type="Pfam" id="PF12796">
    <property type="entry name" value="Ank_2"/>
    <property type="match status" value="2"/>
</dbReference>
<dbReference type="SMART" id="SM00248">
    <property type="entry name" value="ANK"/>
    <property type="match status" value="5"/>
</dbReference>
<protein>
    <submittedName>
        <fullName evidence="6">Ankyrin repeat domain containing protein, putative</fullName>
    </submittedName>
</protein>
<sequence>MAEVQSNARRISSQRRGRGGAPRRTADKKSSGQATTPAVKAAPVASPTHAVGPAASAPAPTSLPTTGNGITTECFNNLLSNFTQALTSTNPQPGAGDGQQTQLLCEMGKLFLSSMMTFNQIMQNHAVSASVPPQVAAPVSTAPAVVPDVAVPESSTASSMAGATKKQEPRATGKGTPRPQRANAKPAGKSTRRDAESSSTAKSTMTRVEGSETEVVGDDNNPSVDPTPLKTGSVEGAKPNRKDQSAKQGDQRRKGDAALPSDKGQHPMPRNKRAEFLSGSDMKRPYGAQKGDKPSGKRDDTSKRYGPNAAGKDGARRGGRADASKQVRITTAVQSPSVVGAVADQETPKVDFNTAPTPINVIEGGEGAYLDGLVSAEEQLNFSIYRFVDSCTNANLAATERKVPVGIDNPSESVGTQPDSESTTLPRTADGVGSDALPSGAVPNSTAEFMRAAFMGDLELLKMQKDVDVTHVDDVGRSALHYASAAGSAPCVEYLLASGVDVNLADRKGWTAIHIAVSKNFTDVAKMLVDAGANITTLLKHKCAPVRLMDVYSPAIHFAAIKGNKEITQLLLDHGATLNDLDSANMTPLHYAAFRANTEYLRFLLDNGAVVNVRDANGRSPFHAAALSGLIENVKLMVEHQPFLNEEDVWSLTPYKLAELRNHADFVTYLRETLNVSEEDPDDINRVLASTIAVALQEPNSDQIYRCVTRIGADLSKTVFDLTMQIERNGGVLTADGSRKRTSGGIFFTCLRELYLNDIISKDDYNYIRAAENEKRIANAKDRRNLLKART</sequence>
<feature type="compositionally biased region" description="Polar residues" evidence="4">
    <location>
        <begin position="197"/>
        <end position="206"/>
    </location>
</feature>
<dbReference type="InterPro" id="IPR038092">
    <property type="entry name" value="PHAX_RNA-binding_sf"/>
</dbReference>
<evidence type="ECO:0000313" key="7">
    <source>
        <dbReference type="Proteomes" id="UP000236319"/>
    </source>
</evidence>
<dbReference type="PANTHER" id="PTHR24171:SF9">
    <property type="entry name" value="ANKYRIN REPEAT DOMAIN-CONTAINING PROTEIN 39"/>
    <property type="match status" value="1"/>
</dbReference>
<accession>A0A2H6KE18</accession>
<feature type="compositionally biased region" description="Basic and acidic residues" evidence="4">
    <location>
        <begin position="290"/>
        <end position="303"/>
    </location>
</feature>
<organism evidence="6 7">
    <name type="scientific">Babesia ovata</name>
    <dbReference type="NCBI Taxonomy" id="189622"/>
    <lineage>
        <taxon>Eukaryota</taxon>
        <taxon>Sar</taxon>
        <taxon>Alveolata</taxon>
        <taxon>Apicomplexa</taxon>
        <taxon>Aconoidasida</taxon>
        <taxon>Piroplasmida</taxon>
        <taxon>Babesiidae</taxon>
        <taxon>Babesia</taxon>
    </lineage>
</organism>
<feature type="compositionally biased region" description="Low complexity" evidence="4">
    <location>
        <begin position="34"/>
        <end position="65"/>
    </location>
</feature>
<dbReference type="Pfam" id="PF10258">
    <property type="entry name" value="PHAX_RNA-bd"/>
    <property type="match status" value="1"/>
</dbReference>
<evidence type="ECO:0000259" key="5">
    <source>
        <dbReference type="Pfam" id="PF10258"/>
    </source>
</evidence>
<feature type="repeat" description="ANK" evidence="3">
    <location>
        <begin position="584"/>
        <end position="616"/>
    </location>
</feature>
<dbReference type="EMBL" id="BDSA01000003">
    <property type="protein sequence ID" value="GBE61235.1"/>
    <property type="molecule type" value="Genomic_DNA"/>
</dbReference>
<dbReference type="SUPFAM" id="SSF48403">
    <property type="entry name" value="Ankyrin repeat"/>
    <property type="match status" value="1"/>
</dbReference>
<feature type="compositionally biased region" description="Basic and acidic residues" evidence="4">
    <location>
        <begin position="313"/>
        <end position="325"/>
    </location>
</feature>
<feature type="compositionally biased region" description="Basic and acidic residues" evidence="4">
    <location>
        <begin position="238"/>
        <end position="256"/>
    </location>
</feature>
<dbReference type="InterPro" id="IPR036770">
    <property type="entry name" value="Ankyrin_rpt-contain_sf"/>
</dbReference>